<dbReference type="Proteomes" id="UP000198510">
    <property type="component" value="Unassembled WGS sequence"/>
</dbReference>
<evidence type="ECO:0000259" key="6">
    <source>
        <dbReference type="Pfam" id="PF02782"/>
    </source>
</evidence>
<evidence type="ECO:0000256" key="4">
    <source>
        <dbReference type="RuleBase" id="RU003733"/>
    </source>
</evidence>
<keyword evidence="2 4" id="KW-0808">Transferase</keyword>
<comment type="similarity">
    <text evidence="1 4">Belongs to the FGGY kinase family.</text>
</comment>
<name>A0A1G8WXN5_9BACT</name>
<dbReference type="PIRSF" id="PIRSF000538">
    <property type="entry name" value="GlpK"/>
    <property type="match status" value="1"/>
</dbReference>
<dbReference type="PANTHER" id="PTHR43095:SF2">
    <property type="entry name" value="GLUCONOKINASE"/>
    <property type="match status" value="1"/>
</dbReference>
<dbReference type="STRING" id="1075417.SAMN05421823_101196"/>
<protein>
    <submittedName>
        <fullName evidence="7">Gluconokinase</fullName>
    </submittedName>
</protein>
<dbReference type="Pfam" id="PF02782">
    <property type="entry name" value="FGGY_C"/>
    <property type="match status" value="1"/>
</dbReference>
<evidence type="ECO:0000313" key="7">
    <source>
        <dbReference type="EMBL" id="SDJ82310.1"/>
    </source>
</evidence>
<dbReference type="CDD" id="cd07770">
    <property type="entry name" value="ASKHA_NBD_FGGY_GntK"/>
    <property type="match status" value="1"/>
</dbReference>
<dbReference type="GO" id="GO:0016301">
    <property type="term" value="F:kinase activity"/>
    <property type="evidence" value="ECO:0007669"/>
    <property type="project" value="UniProtKB-KW"/>
</dbReference>
<evidence type="ECO:0000256" key="3">
    <source>
        <dbReference type="ARBA" id="ARBA00022777"/>
    </source>
</evidence>
<accession>A0A1G8WXN5</accession>
<dbReference type="InterPro" id="IPR043129">
    <property type="entry name" value="ATPase_NBD"/>
</dbReference>
<feature type="domain" description="Carbohydrate kinase FGGY C-terminal" evidence="6">
    <location>
        <begin position="255"/>
        <end position="441"/>
    </location>
</feature>
<dbReference type="GO" id="GO:0016773">
    <property type="term" value="F:phosphotransferase activity, alcohol group as acceptor"/>
    <property type="evidence" value="ECO:0007669"/>
    <property type="project" value="InterPro"/>
</dbReference>
<evidence type="ECO:0000256" key="2">
    <source>
        <dbReference type="ARBA" id="ARBA00022679"/>
    </source>
</evidence>
<dbReference type="SUPFAM" id="SSF53067">
    <property type="entry name" value="Actin-like ATPase domain"/>
    <property type="match status" value="2"/>
</dbReference>
<dbReference type="InterPro" id="IPR018485">
    <property type="entry name" value="FGGY_C"/>
</dbReference>
<dbReference type="RefSeq" id="WP_089678010.1">
    <property type="nucleotide sequence ID" value="NZ_FNFO01000001.1"/>
</dbReference>
<evidence type="ECO:0000259" key="5">
    <source>
        <dbReference type="Pfam" id="PF00370"/>
    </source>
</evidence>
<reference evidence="7 8" key="1">
    <citation type="submission" date="2016-10" db="EMBL/GenBank/DDBJ databases">
        <authorList>
            <person name="de Groot N.N."/>
        </authorList>
    </citation>
    <scope>NUCLEOTIDE SEQUENCE [LARGE SCALE GENOMIC DNA]</scope>
    <source>
        <strain evidence="7 8">DSM 25186</strain>
    </source>
</reference>
<dbReference type="AlphaFoldDB" id="A0A1G8WXN5"/>
<organism evidence="7 8">
    <name type="scientific">Catalinimonas alkaloidigena</name>
    <dbReference type="NCBI Taxonomy" id="1075417"/>
    <lineage>
        <taxon>Bacteria</taxon>
        <taxon>Pseudomonadati</taxon>
        <taxon>Bacteroidota</taxon>
        <taxon>Cytophagia</taxon>
        <taxon>Cytophagales</taxon>
        <taxon>Catalimonadaceae</taxon>
        <taxon>Catalinimonas</taxon>
    </lineage>
</organism>
<dbReference type="Gene3D" id="3.30.420.40">
    <property type="match status" value="2"/>
</dbReference>
<evidence type="ECO:0000313" key="8">
    <source>
        <dbReference type="Proteomes" id="UP000198510"/>
    </source>
</evidence>
<dbReference type="PROSITE" id="PS00445">
    <property type="entry name" value="FGGY_KINASES_2"/>
    <property type="match status" value="1"/>
</dbReference>
<dbReference type="GO" id="GO:0005975">
    <property type="term" value="P:carbohydrate metabolic process"/>
    <property type="evidence" value="ECO:0007669"/>
    <property type="project" value="InterPro"/>
</dbReference>
<proteinExistence type="inferred from homology"/>
<feature type="domain" description="Carbohydrate kinase FGGY N-terminal" evidence="5">
    <location>
        <begin position="4"/>
        <end position="244"/>
    </location>
</feature>
<dbReference type="PANTHER" id="PTHR43095">
    <property type="entry name" value="SUGAR KINASE"/>
    <property type="match status" value="1"/>
</dbReference>
<dbReference type="InterPro" id="IPR050406">
    <property type="entry name" value="FGGY_Carb_Kinase"/>
</dbReference>
<dbReference type="InterPro" id="IPR000577">
    <property type="entry name" value="Carb_kinase_FGGY"/>
</dbReference>
<dbReference type="PROSITE" id="PS00933">
    <property type="entry name" value="FGGY_KINASES_1"/>
    <property type="match status" value="1"/>
</dbReference>
<sequence length="488" mass="53388">MRILLGVDIGTTSVKVLASHPSHAPVASSEVTYTLLHPEPDFREQDPDFILQSVEKAIREVVQKLDAPPAGVCFSAAMHSVLAVDVTGKPLTHAILWADTRSTSYAEQLRKSAEGHAIYERTGTPIHPMTPLCKLAWLRDHAPEIFQKAHKFISLKEYFFYRWFGHYVVDYSIASASGLFNIWQQRWDEGALAWAGIRADQLSTPLATTHCLRGLKPEAAQALHLPADTPFVVGSSDGCMANLGTGGLRAQEATLTLGTSGAIRLFSTKATADPKMRIFDYLLTDRYHLLGGPTNNGGIVLDWVMQSLYPDLQNDYNALMKRVAVVPPGAEGVLCLPYLNGERAPYWDGGAVGMFWGVRGTHTRDHMARAALEGVMLNMYLIGQALEAVASPFEAIRADGGMLRTAFMVQLLADVFGKPVYASDSVHGADRGAILLGAWALGWIGEDADEMKGTAASHVVHPNAENHQRYQQLLPVFKALYTRLSDLP</sequence>
<keyword evidence="3 4" id="KW-0418">Kinase</keyword>
<gene>
    <name evidence="7" type="ORF">SAMN05421823_101196</name>
</gene>
<dbReference type="Pfam" id="PF00370">
    <property type="entry name" value="FGGY_N"/>
    <property type="match status" value="1"/>
</dbReference>
<dbReference type="OrthoDB" id="9805576at2"/>
<dbReference type="EMBL" id="FNFO01000001">
    <property type="protein sequence ID" value="SDJ82310.1"/>
    <property type="molecule type" value="Genomic_DNA"/>
</dbReference>
<evidence type="ECO:0000256" key="1">
    <source>
        <dbReference type="ARBA" id="ARBA00009156"/>
    </source>
</evidence>
<dbReference type="InterPro" id="IPR018483">
    <property type="entry name" value="Carb_kinase_FGGY_CS"/>
</dbReference>
<dbReference type="InterPro" id="IPR018484">
    <property type="entry name" value="FGGY_N"/>
</dbReference>
<keyword evidence="8" id="KW-1185">Reference proteome</keyword>